<keyword evidence="10" id="KW-1185">Reference proteome</keyword>
<protein>
    <recommendedName>
        <fullName evidence="8">ABC transporter domain-containing protein</fullName>
    </recommendedName>
</protein>
<evidence type="ECO:0000256" key="4">
    <source>
        <dbReference type="ARBA" id="ARBA00022741"/>
    </source>
</evidence>
<name>A0A2V1GZW7_9GAMM</name>
<dbReference type="InterPro" id="IPR027417">
    <property type="entry name" value="P-loop_NTPase"/>
</dbReference>
<dbReference type="GO" id="GO:0016887">
    <property type="term" value="F:ATP hydrolysis activity"/>
    <property type="evidence" value="ECO:0007669"/>
    <property type="project" value="InterPro"/>
</dbReference>
<keyword evidence="2" id="KW-1003">Cell membrane</keyword>
<keyword evidence="7" id="KW-0472">Membrane</keyword>
<comment type="caution">
    <text evidence="9">The sequence shown here is derived from an EMBL/GenBank/DDBJ whole genome shotgun (WGS) entry which is preliminary data.</text>
</comment>
<dbReference type="OrthoDB" id="9802264at2"/>
<keyword evidence="1" id="KW-0813">Transport</keyword>
<proteinExistence type="predicted"/>
<evidence type="ECO:0000259" key="8">
    <source>
        <dbReference type="PROSITE" id="PS50893"/>
    </source>
</evidence>
<dbReference type="InterPro" id="IPR003439">
    <property type="entry name" value="ABC_transporter-like_ATP-bd"/>
</dbReference>
<organism evidence="9 10">
    <name type="scientific">Pelagibaculum spongiae</name>
    <dbReference type="NCBI Taxonomy" id="2080658"/>
    <lineage>
        <taxon>Bacteria</taxon>
        <taxon>Pseudomonadati</taxon>
        <taxon>Pseudomonadota</taxon>
        <taxon>Gammaproteobacteria</taxon>
        <taxon>Oceanospirillales</taxon>
        <taxon>Pelagibaculum</taxon>
    </lineage>
</organism>
<evidence type="ECO:0000256" key="7">
    <source>
        <dbReference type="ARBA" id="ARBA00023136"/>
    </source>
</evidence>
<evidence type="ECO:0000256" key="1">
    <source>
        <dbReference type="ARBA" id="ARBA00022448"/>
    </source>
</evidence>
<evidence type="ECO:0000256" key="6">
    <source>
        <dbReference type="ARBA" id="ARBA00022967"/>
    </source>
</evidence>
<dbReference type="InterPro" id="IPR003593">
    <property type="entry name" value="AAA+_ATPase"/>
</dbReference>
<dbReference type="AlphaFoldDB" id="A0A2V1GZW7"/>
<dbReference type="Gene3D" id="3.40.50.300">
    <property type="entry name" value="P-loop containing nucleotide triphosphate hydrolases"/>
    <property type="match status" value="1"/>
</dbReference>
<dbReference type="InterPro" id="IPR017871">
    <property type="entry name" value="ABC_transporter-like_CS"/>
</dbReference>
<keyword evidence="5" id="KW-0067">ATP-binding</keyword>
<reference evidence="9 10" key="1">
    <citation type="submission" date="2018-04" db="EMBL/GenBank/DDBJ databases">
        <title>Thalassorhabdus spongiae gen. nov., sp. nov., isolated from a marine sponge in South-West Iceland.</title>
        <authorList>
            <person name="Knobloch S."/>
            <person name="Daussin A."/>
            <person name="Johannsson R."/>
            <person name="Marteinsson V.T."/>
        </authorList>
    </citation>
    <scope>NUCLEOTIDE SEQUENCE [LARGE SCALE GENOMIC DNA]</scope>
    <source>
        <strain evidence="9 10">Hp12</strain>
    </source>
</reference>
<dbReference type="SMART" id="SM00382">
    <property type="entry name" value="AAA"/>
    <property type="match status" value="1"/>
</dbReference>
<accession>A0A2V1GZW7</accession>
<evidence type="ECO:0000313" key="10">
    <source>
        <dbReference type="Proteomes" id="UP000244906"/>
    </source>
</evidence>
<evidence type="ECO:0000256" key="5">
    <source>
        <dbReference type="ARBA" id="ARBA00022840"/>
    </source>
</evidence>
<evidence type="ECO:0000256" key="3">
    <source>
        <dbReference type="ARBA" id="ARBA00022519"/>
    </source>
</evidence>
<dbReference type="Pfam" id="PF00005">
    <property type="entry name" value="ABC_tran"/>
    <property type="match status" value="1"/>
</dbReference>
<dbReference type="EMBL" id="QDDL01000001">
    <property type="protein sequence ID" value="PVZ72286.1"/>
    <property type="molecule type" value="Genomic_DNA"/>
</dbReference>
<evidence type="ECO:0000256" key="2">
    <source>
        <dbReference type="ARBA" id="ARBA00022475"/>
    </source>
</evidence>
<dbReference type="PROSITE" id="PS00211">
    <property type="entry name" value="ABC_TRANSPORTER_1"/>
    <property type="match status" value="1"/>
</dbReference>
<dbReference type="PANTHER" id="PTHR42781:SF1">
    <property type="entry name" value="THIAMINE IMPORT ATP-BINDING PROTEIN THIQ"/>
    <property type="match status" value="1"/>
</dbReference>
<keyword evidence="6" id="KW-1278">Translocase</keyword>
<dbReference type="GO" id="GO:0005524">
    <property type="term" value="F:ATP binding"/>
    <property type="evidence" value="ECO:0007669"/>
    <property type="project" value="UniProtKB-KW"/>
</dbReference>
<dbReference type="Proteomes" id="UP000244906">
    <property type="component" value="Unassembled WGS sequence"/>
</dbReference>
<sequence length="203" mass="22915">MLQIKQLQVLRDQKLLKYDFQLQQGKTLAVQGLSGVGKSTLLQVIAGFVAAEKGSVLWHGQSLLELPVEQRPVSYLFQQNNLFEHLSVIQNLMLGFADDTDQDQLLDKLVNAAIELQVDKQLEKKPTELSGGQRQRIAIIRTLLRPEPIILLDEPFAELDPTTRSLATQWVADIAKQQNKTILMVTHQSEDVQQLADEILQLQ</sequence>
<dbReference type="InterPro" id="IPR050093">
    <property type="entry name" value="ABC_SmlMolc_Importer"/>
</dbReference>
<dbReference type="SUPFAM" id="SSF52540">
    <property type="entry name" value="P-loop containing nucleoside triphosphate hydrolases"/>
    <property type="match status" value="1"/>
</dbReference>
<gene>
    <name evidence="9" type="ORF">DC094_04540</name>
</gene>
<evidence type="ECO:0000313" key="9">
    <source>
        <dbReference type="EMBL" id="PVZ72286.1"/>
    </source>
</evidence>
<keyword evidence="3" id="KW-0997">Cell inner membrane</keyword>
<keyword evidence="4" id="KW-0547">Nucleotide-binding</keyword>
<dbReference type="PROSITE" id="PS50893">
    <property type="entry name" value="ABC_TRANSPORTER_2"/>
    <property type="match status" value="1"/>
</dbReference>
<dbReference type="PANTHER" id="PTHR42781">
    <property type="entry name" value="SPERMIDINE/PUTRESCINE IMPORT ATP-BINDING PROTEIN POTA"/>
    <property type="match status" value="1"/>
</dbReference>
<dbReference type="RefSeq" id="WP_116685871.1">
    <property type="nucleotide sequence ID" value="NZ_CAWNYD010000001.1"/>
</dbReference>
<feature type="domain" description="ABC transporter" evidence="8">
    <location>
        <begin position="2"/>
        <end position="203"/>
    </location>
</feature>